<proteinExistence type="predicted"/>
<keyword evidence="3" id="KW-1185">Reference proteome</keyword>
<dbReference type="EMBL" id="CP016076">
    <property type="protein sequence ID" value="APU13332.1"/>
    <property type="molecule type" value="Genomic_DNA"/>
</dbReference>
<evidence type="ECO:0000313" key="2">
    <source>
        <dbReference type="EMBL" id="APU13332.1"/>
    </source>
</evidence>
<reference evidence="3" key="1">
    <citation type="submission" date="2016-06" db="EMBL/GenBank/DDBJ databases">
        <title>Complete genome sequence of Actinoalloteichus fjordicus DSM 46855 (=ADI127-17), type strain of the new species Actinoalloteichus fjordicus.</title>
        <authorList>
            <person name="Ruckert C."/>
            <person name="Nouioui I."/>
            <person name="Willmese J."/>
            <person name="van Wezel G."/>
            <person name="Klenk H.-P."/>
            <person name="Kalinowski J."/>
            <person name="Zotchev S.B."/>
        </authorList>
    </citation>
    <scope>NUCLEOTIDE SEQUENCE [LARGE SCALE GENOMIC DNA]</scope>
    <source>
        <strain evidence="3">ADI127-7</strain>
    </source>
</reference>
<accession>A0AAC9L914</accession>
<gene>
    <name evidence="2" type="ORF">UA74_06295</name>
</gene>
<name>A0AAC9L914_9PSEU</name>
<sequence length="84" mass="9404">MTGLVVWATNAGPQRGGDSMSPSEGRRPLPQPPQRWAGRFRRLEHRRDESYQTVDVAVCGAVLVSVEEWVRLLRCPTCFPVEGP</sequence>
<dbReference type="Proteomes" id="UP000185511">
    <property type="component" value="Chromosome"/>
</dbReference>
<protein>
    <submittedName>
        <fullName evidence="2">Uncharacterized protein</fullName>
    </submittedName>
</protein>
<dbReference type="AlphaFoldDB" id="A0AAC9L914"/>
<organism evidence="2 3">
    <name type="scientific">Actinoalloteichus fjordicus</name>
    <dbReference type="NCBI Taxonomy" id="1612552"/>
    <lineage>
        <taxon>Bacteria</taxon>
        <taxon>Bacillati</taxon>
        <taxon>Actinomycetota</taxon>
        <taxon>Actinomycetes</taxon>
        <taxon>Pseudonocardiales</taxon>
        <taxon>Pseudonocardiaceae</taxon>
        <taxon>Actinoalloteichus</taxon>
    </lineage>
</organism>
<feature type="region of interest" description="Disordered" evidence="1">
    <location>
        <begin position="1"/>
        <end position="36"/>
    </location>
</feature>
<evidence type="ECO:0000256" key="1">
    <source>
        <dbReference type="SAM" id="MobiDB-lite"/>
    </source>
</evidence>
<evidence type="ECO:0000313" key="3">
    <source>
        <dbReference type="Proteomes" id="UP000185511"/>
    </source>
</evidence>
<dbReference type="KEGG" id="acad:UA74_06295"/>
<dbReference type="RefSeq" id="WP_157442174.1">
    <property type="nucleotide sequence ID" value="NZ_CP016076.1"/>
</dbReference>